<evidence type="ECO:0000259" key="2">
    <source>
        <dbReference type="Pfam" id="PF01205"/>
    </source>
</evidence>
<dbReference type="SUPFAM" id="SSF54211">
    <property type="entry name" value="Ribosomal protein S5 domain 2-like"/>
    <property type="match status" value="1"/>
</dbReference>
<dbReference type="OrthoDB" id="9813771at2"/>
<dbReference type="AlphaFoldDB" id="A0A2W7N0D5"/>
<gene>
    <name evidence="3" type="ORF">LX69_02641</name>
</gene>
<dbReference type="Gene3D" id="3.30.230.30">
    <property type="entry name" value="Impact, N-terminal domain"/>
    <property type="match status" value="1"/>
</dbReference>
<dbReference type="InterPro" id="IPR001498">
    <property type="entry name" value="Impact_N"/>
</dbReference>
<dbReference type="InterPro" id="IPR023582">
    <property type="entry name" value="Impact"/>
</dbReference>
<dbReference type="Pfam" id="PF01205">
    <property type="entry name" value="Impact_N"/>
    <property type="match status" value="1"/>
</dbReference>
<comment type="caution">
    <text evidence="3">The sequence shown here is derived from an EMBL/GenBank/DDBJ whole genome shotgun (WGS) entry which is preliminary data.</text>
</comment>
<protein>
    <submittedName>
        <fullName evidence="3">Putative YigZ family protein</fullName>
    </submittedName>
</protein>
<evidence type="ECO:0000313" key="4">
    <source>
        <dbReference type="Proteomes" id="UP000249239"/>
    </source>
</evidence>
<dbReference type="GO" id="GO:0005737">
    <property type="term" value="C:cytoplasm"/>
    <property type="evidence" value="ECO:0007669"/>
    <property type="project" value="TreeGrafter"/>
</dbReference>
<proteinExistence type="inferred from homology"/>
<dbReference type="RefSeq" id="WP_111446484.1">
    <property type="nucleotide sequence ID" value="NZ_QKZK01000025.1"/>
</dbReference>
<feature type="domain" description="Impact N-terminal" evidence="2">
    <location>
        <begin position="19"/>
        <end position="124"/>
    </location>
</feature>
<dbReference type="InterPro" id="IPR020568">
    <property type="entry name" value="Ribosomal_Su5_D2-typ_SF"/>
</dbReference>
<dbReference type="InterPro" id="IPR036956">
    <property type="entry name" value="Impact_N_sf"/>
</dbReference>
<keyword evidence="4" id="KW-1185">Reference proteome</keyword>
<dbReference type="Proteomes" id="UP000249239">
    <property type="component" value="Unassembled WGS sequence"/>
</dbReference>
<name>A0A2W7N0D5_9BACT</name>
<organism evidence="3 4">
    <name type="scientific">Breznakibacter xylanolyticus</name>
    <dbReference type="NCBI Taxonomy" id="990"/>
    <lineage>
        <taxon>Bacteria</taxon>
        <taxon>Pseudomonadati</taxon>
        <taxon>Bacteroidota</taxon>
        <taxon>Bacteroidia</taxon>
        <taxon>Marinilabiliales</taxon>
        <taxon>Marinilabiliaceae</taxon>
        <taxon>Breznakibacter</taxon>
    </lineage>
</organism>
<comment type="similarity">
    <text evidence="1">Belongs to the IMPACT family.</text>
</comment>
<sequence>MPDIYQTIASVSEGIYKEKGSKFIAYAHPLNDENAVKEIVAVYKKKYFDARHHCYAWQIGVDGSQFRENDDGEPSGTAGKPIHGQIRSAGLTNILVVVVRYFGGIKLGTSGLIYAYKEATADAIANATIVTRTVDDYYRLNFGYIAMNDVMRVFKEEEAHIINQDFNMACSIDFHVRQSLTDRVVSRLEKIDSASVEFVMTK</sequence>
<evidence type="ECO:0000313" key="3">
    <source>
        <dbReference type="EMBL" id="PZX13530.1"/>
    </source>
</evidence>
<dbReference type="GO" id="GO:0006446">
    <property type="term" value="P:regulation of translational initiation"/>
    <property type="evidence" value="ECO:0007669"/>
    <property type="project" value="TreeGrafter"/>
</dbReference>
<dbReference type="EMBL" id="QKZK01000025">
    <property type="protein sequence ID" value="PZX13530.1"/>
    <property type="molecule type" value="Genomic_DNA"/>
</dbReference>
<reference evidence="3 4" key="1">
    <citation type="submission" date="2018-06" db="EMBL/GenBank/DDBJ databases">
        <title>Genomic Encyclopedia of Archaeal and Bacterial Type Strains, Phase II (KMG-II): from individual species to whole genera.</title>
        <authorList>
            <person name="Goeker M."/>
        </authorList>
    </citation>
    <scope>NUCLEOTIDE SEQUENCE [LARGE SCALE GENOMIC DNA]</scope>
    <source>
        <strain evidence="3 4">DSM 6779</strain>
    </source>
</reference>
<accession>A0A2W7N0D5</accession>
<evidence type="ECO:0000256" key="1">
    <source>
        <dbReference type="ARBA" id="ARBA00007665"/>
    </source>
</evidence>
<dbReference type="PANTHER" id="PTHR16301:SF20">
    <property type="entry name" value="IMPACT FAMILY MEMBER YIGZ"/>
    <property type="match status" value="1"/>
</dbReference>
<dbReference type="PANTHER" id="PTHR16301">
    <property type="entry name" value="IMPACT-RELATED"/>
    <property type="match status" value="1"/>
</dbReference>